<proteinExistence type="predicted"/>
<dbReference type="InterPro" id="IPR050300">
    <property type="entry name" value="GDXG_lipolytic_enzyme"/>
</dbReference>
<feature type="domain" description="Alpha/beta hydrolase fold-3" evidence="2">
    <location>
        <begin position="36"/>
        <end position="165"/>
    </location>
</feature>
<comment type="caution">
    <text evidence="3">The sequence shown here is derived from an EMBL/GenBank/DDBJ whole genome shotgun (WGS) entry which is preliminary data.</text>
</comment>
<evidence type="ECO:0000313" key="3">
    <source>
        <dbReference type="EMBL" id="GAA5103805.1"/>
    </source>
</evidence>
<evidence type="ECO:0000259" key="2">
    <source>
        <dbReference type="Pfam" id="PF07859"/>
    </source>
</evidence>
<dbReference type="Gene3D" id="3.40.50.1820">
    <property type="entry name" value="alpha/beta hydrolase"/>
    <property type="match status" value="1"/>
</dbReference>
<evidence type="ECO:0000256" key="1">
    <source>
        <dbReference type="ARBA" id="ARBA00022801"/>
    </source>
</evidence>
<dbReference type="InterPro" id="IPR013094">
    <property type="entry name" value="AB_hydrolase_3"/>
</dbReference>
<dbReference type="RefSeq" id="WP_077926674.1">
    <property type="nucleotide sequence ID" value="NZ_BAABKE010000010.1"/>
</dbReference>
<dbReference type="Proteomes" id="UP001500631">
    <property type="component" value="Unassembled WGS sequence"/>
</dbReference>
<sequence length="299" mass="34571">MESIQVNLIHTYTLLENIELKAELKPAKHPSHQPTLIYIHGGGFILGERSDLPETYIDMLNDAGYNLLLLDYPLAPEVDLTTIHHCLAQALEWFHLNHQSILGLDSADYYLFGRSAGAYLALLLSAKNPSQYQKGIIAFYGYSSMLSDAFITPNDYYLQFPKHSYMDLYDLTDQGILTEASVKSRYVLYINYRQTGEWLSKVLPDRSQWEYYSLTDQELSKLPQTFLTASNTDKDVPYEASVHLSNIIPNNVFYPVENQYHDFDRDFNNPIAISIYQSLLEWLKKHHHEEYPLPMQSQD</sequence>
<dbReference type="GO" id="GO:0016787">
    <property type="term" value="F:hydrolase activity"/>
    <property type="evidence" value="ECO:0007669"/>
    <property type="project" value="UniProtKB-KW"/>
</dbReference>
<evidence type="ECO:0000313" key="4">
    <source>
        <dbReference type="Proteomes" id="UP001500631"/>
    </source>
</evidence>
<dbReference type="SUPFAM" id="SSF53474">
    <property type="entry name" value="alpha/beta-Hydrolases"/>
    <property type="match status" value="1"/>
</dbReference>
<dbReference type="EMBL" id="BAABKE010000010">
    <property type="protein sequence ID" value="GAA5103805.1"/>
    <property type="molecule type" value="Genomic_DNA"/>
</dbReference>
<dbReference type="PANTHER" id="PTHR48081">
    <property type="entry name" value="AB HYDROLASE SUPERFAMILY PROTEIN C4A8.06C"/>
    <property type="match status" value="1"/>
</dbReference>
<accession>A0ABP9N1J2</accession>
<reference evidence="4" key="1">
    <citation type="journal article" date="2019" name="Int. J. Syst. Evol. Microbiol.">
        <title>The Global Catalogue of Microorganisms (GCM) 10K type strain sequencing project: providing services to taxonomists for standard genome sequencing and annotation.</title>
        <authorList>
            <consortium name="The Broad Institute Genomics Platform"/>
            <consortium name="The Broad Institute Genome Sequencing Center for Infectious Disease"/>
            <person name="Wu L."/>
            <person name="Ma J."/>
        </authorList>
    </citation>
    <scope>NUCLEOTIDE SEQUENCE [LARGE SCALE GENOMIC DNA]</scope>
    <source>
        <strain evidence="4">JCM 18424</strain>
    </source>
</reference>
<protein>
    <submittedName>
        <fullName evidence="3">Alpha/beta hydrolase</fullName>
    </submittedName>
</protein>
<name>A0ABP9N1J2_9GAMM</name>
<dbReference type="InterPro" id="IPR029058">
    <property type="entry name" value="AB_hydrolase_fold"/>
</dbReference>
<keyword evidence="4" id="KW-1185">Reference proteome</keyword>
<gene>
    <name evidence="3" type="ORF">GCM10023338_22750</name>
</gene>
<dbReference type="Pfam" id="PF07859">
    <property type="entry name" value="Abhydrolase_3"/>
    <property type="match status" value="1"/>
</dbReference>
<keyword evidence="1 3" id="KW-0378">Hydrolase</keyword>
<organism evidence="3 4">
    <name type="scientific">Wohlfahrtiimonas larvae</name>
    <dbReference type="NCBI Taxonomy" id="1157986"/>
    <lineage>
        <taxon>Bacteria</taxon>
        <taxon>Pseudomonadati</taxon>
        <taxon>Pseudomonadota</taxon>
        <taxon>Gammaproteobacteria</taxon>
        <taxon>Cardiobacteriales</taxon>
        <taxon>Ignatzschineriaceae</taxon>
        <taxon>Wohlfahrtiimonas</taxon>
    </lineage>
</organism>